<proteinExistence type="predicted"/>
<accession>A0A1V0RMF7</accession>
<reference evidence="1 2" key="1">
    <citation type="submission" date="2017-03" db="EMBL/GenBank/DDBJ databases">
        <title>Genome Sequence of Roseovarius mucosus strain SMR3 Isolated from a culture of the Diatom Skeletonema marinoi.</title>
        <authorList>
            <person name="Topel M."/>
            <person name="Pinder M."/>
            <person name="Johansson O.N."/>
            <person name="Kourtchenko O."/>
            <person name="Godhe A."/>
            <person name="Clarke A.K."/>
        </authorList>
    </citation>
    <scope>NUCLEOTIDE SEQUENCE [LARGE SCALE GENOMIC DNA]</scope>
    <source>
        <strain evidence="1 2">SMR3</strain>
    </source>
</reference>
<organism evidence="1 2">
    <name type="scientific">Roseovarius mucosus</name>
    <dbReference type="NCBI Taxonomy" id="215743"/>
    <lineage>
        <taxon>Bacteria</taxon>
        <taxon>Pseudomonadati</taxon>
        <taxon>Pseudomonadota</taxon>
        <taxon>Alphaproteobacteria</taxon>
        <taxon>Rhodobacterales</taxon>
        <taxon>Roseobacteraceae</taxon>
        <taxon>Roseovarius</taxon>
    </lineage>
</organism>
<protein>
    <submittedName>
        <fullName evidence="1">Uncharacterized protein</fullName>
    </submittedName>
</protein>
<evidence type="ECO:0000313" key="2">
    <source>
        <dbReference type="Proteomes" id="UP000192273"/>
    </source>
</evidence>
<gene>
    <name evidence="1" type="ORF">ROSMUCSMR3_01472</name>
</gene>
<keyword evidence="2" id="KW-1185">Reference proteome</keyword>
<name>A0A1V0RMF7_9RHOB</name>
<dbReference type="KEGG" id="rmm:ROSMUCSMR3_01472"/>
<evidence type="ECO:0000313" key="1">
    <source>
        <dbReference type="EMBL" id="ARE82957.1"/>
    </source>
</evidence>
<dbReference type="AlphaFoldDB" id="A0A1V0RMF7"/>
<dbReference type="Proteomes" id="UP000192273">
    <property type="component" value="Chromosome"/>
</dbReference>
<dbReference type="EMBL" id="CP020474">
    <property type="protein sequence ID" value="ARE82957.1"/>
    <property type="molecule type" value="Genomic_DNA"/>
</dbReference>
<sequence>MYGRGDTRIEQMGGDASALAHCALVVSAPRRGEDAGVRRKVSGIFLGLMLAVGPVLAGTAHEGYDLIFRTGTLEDFAPGDALHYQSETENAAAPPEAQGAQGYDLRIEEGGTARLMRVLDTGQQPVAGFDATVGNPMAMFFLERLVRDLAQATGGSTFYIRNRIKESLLAPVGISPVQVTWQGKDHAGQEVLLAPFVGDANAARLGPFAELQVVFEVSETVPGWYHSMRAETPERDSGGRYFSSTLALSETEE</sequence>